<dbReference type="InterPro" id="IPR029070">
    <property type="entry name" value="Chitinase_insertion_sf"/>
</dbReference>
<dbReference type="InterPro" id="IPR017853">
    <property type="entry name" value="GH"/>
</dbReference>
<keyword evidence="5" id="KW-0119">Carbohydrate metabolism</keyword>
<proteinExistence type="predicted"/>
<dbReference type="InterPro" id="IPR001223">
    <property type="entry name" value="Glyco_hydro18_cat"/>
</dbReference>
<dbReference type="PANTHER" id="PTHR11177">
    <property type="entry name" value="CHITINASE"/>
    <property type="match status" value="1"/>
</dbReference>
<dbReference type="InterPro" id="IPR050314">
    <property type="entry name" value="Glycosyl_Hydrlase_18"/>
</dbReference>
<evidence type="ECO:0000256" key="5">
    <source>
        <dbReference type="ARBA" id="ARBA00023326"/>
    </source>
</evidence>
<dbReference type="PANTHER" id="PTHR11177:SF317">
    <property type="entry name" value="CHITINASE 12-RELATED"/>
    <property type="match status" value="1"/>
</dbReference>
<dbReference type="SMART" id="SM00636">
    <property type="entry name" value="Glyco_18"/>
    <property type="match status" value="1"/>
</dbReference>
<evidence type="ECO:0000259" key="7">
    <source>
        <dbReference type="PROSITE" id="PS51910"/>
    </source>
</evidence>
<evidence type="ECO:0000256" key="4">
    <source>
        <dbReference type="ARBA" id="ARBA00023295"/>
    </source>
</evidence>
<evidence type="ECO:0000313" key="9">
    <source>
        <dbReference type="Proteomes" id="UP001431429"/>
    </source>
</evidence>
<dbReference type="Pfam" id="PF00704">
    <property type="entry name" value="Glyco_hydro_18"/>
    <property type="match status" value="1"/>
</dbReference>
<dbReference type="EMBL" id="JAMQAW010000012">
    <property type="protein sequence ID" value="MCM2389745.1"/>
    <property type="molecule type" value="Genomic_DNA"/>
</dbReference>
<evidence type="ECO:0000256" key="3">
    <source>
        <dbReference type="ARBA" id="ARBA00023024"/>
    </source>
</evidence>
<comment type="caution">
    <text evidence="8">The sequence shown here is derived from an EMBL/GenBank/DDBJ whole genome shotgun (WGS) entry which is preliminary data.</text>
</comment>
<dbReference type="Proteomes" id="UP001431429">
    <property type="component" value="Unassembled WGS sequence"/>
</dbReference>
<reference evidence="8" key="1">
    <citation type="submission" date="2022-06" db="EMBL/GenBank/DDBJ databases">
        <title>Genome public.</title>
        <authorList>
            <person name="Sun Q."/>
        </authorList>
    </citation>
    <scope>NUCLEOTIDE SEQUENCE</scope>
    <source>
        <strain evidence="8">CWNU-1</strain>
    </source>
</reference>
<evidence type="ECO:0000256" key="1">
    <source>
        <dbReference type="ARBA" id="ARBA00000822"/>
    </source>
</evidence>
<evidence type="ECO:0000313" key="8">
    <source>
        <dbReference type="EMBL" id="MCM2389745.1"/>
    </source>
</evidence>
<evidence type="ECO:0000259" key="6">
    <source>
        <dbReference type="PROSITE" id="PS50853"/>
    </source>
</evidence>
<dbReference type="SMART" id="SM00060">
    <property type="entry name" value="FN3"/>
    <property type="match status" value="1"/>
</dbReference>
<keyword evidence="9" id="KW-1185">Reference proteome</keyword>
<feature type="domain" description="Fibronectin type-III" evidence="6">
    <location>
        <begin position="4"/>
        <end position="91"/>
    </location>
</feature>
<dbReference type="GO" id="GO:0016787">
    <property type="term" value="F:hydrolase activity"/>
    <property type="evidence" value="ECO:0007669"/>
    <property type="project" value="UniProtKB-KW"/>
</dbReference>
<keyword evidence="3" id="KW-0146">Chitin degradation</keyword>
<dbReference type="RefSeq" id="WP_250920091.1">
    <property type="nucleotide sequence ID" value="NZ_JAMQAW010000012.1"/>
</dbReference>
<name>A0ABT0UMR4_9ACTN</name>
<dbReference type="CDD" id="cd00063">
    <property type="entry name" value="FN3"/>
    <property type="match status" value="1"/>
</dbReference>
<accession>A0ABT0UMR4</accession>
<dbReference type="EC" id="3.2.1.14" evidence="2"/>
<dbReference type="Pfam" id="PF00041">
    <property type="entry name" value="fn3"/>
    <property type="match status" value="1"/>
</dbReference>
<dbReference type="Gene3D" id="3.20.20.80">
    <property type="entry name" value="Glycosidases"/>
    <property type="match status" value="1"/>
</dbReference>
<dbReference type="SUPFAM" id="SSF49265">
    <property type="entry name" value="Fibronectin type III"/>
    <property type="match status" value="1"/>
</dbReference>
<dbReference type="PROSITE" id="PS50853">
    <property type="entry name" value="FN3"/>
    <property type="match status" value="1"/>
</dbReference>
<comment type="catalytic activity">
    <reaction evidence="1">
        <text>Random endo-hydrolysis of N-acetyl-beta-D-glucosaminide (1-&gt;4)-beta-linkages in chitin and chitodextrins.</text>
        <dbReference type="EC" id="3.2.1.14"/>
    </reaction>
</comment>
<keyword evidence="5" id="KW-0624">Polysaccharide degradation</keyword>
<sequence length="467" mass="50364">MPTSPGDLKAVTITDTTIRISWSPSTAPGGIASYAVYVNGHGYSRNTTTETSFTATQLNVATEYDFSVVATGNNGREGYSSVHFKARTTGTIPAPPANPVKMGIFPEDDQGPRRFEVKNLVTSASAARLTHLTYASGKIQNGKCTFGDPYRALQRMVPAELSVDGQRDTSGQAVSGNINQLRKLKELHPQLKILWSFGGSEYSAGFPQALKDPAAFAASCAHMINNRQWAGVFDGIDLHWELPGKCPVTAACDTGGHTALKTLAQASRTALGDNKLLTATIHGTPGRVFEGADYAGAAPYLDWINVKSYDYYTPTSGSQGRGTAFLHSTLYGYWDDARGGHHTYRDLTARGVHPHKIVFGVPSHARGWEGVPRPEPDYGYYGPAYGSLGRGMEAYRTIKTRCPGPQVVSGAAYSHCGIEWWSYDTPVSVAEKMAYTKQWGLGGAFLSDLRSDTDDGELLTAIDTGLR</sequence>
<dbReference type="Gene3D" id="3.10.50.10">
    <property type="match status" value="1"/>
</dbReference>
<gene>
    <name evidence="8" type="ORF">NBG84_15860</name>
</gene>
<dbReference type="InterPro" id="IPR003961">
    <property type="entry name" value="FN3_dom"/>
</dbReference>
<keyword evidence="4" id="KW-0326">Glycosidase</keyword>
<evidence type="ECO:0000256" key="2">
    <source>
        <dbReference type="ARBA" id="ARBA00012729"/>
    </source>
</evidence>
<protein>
    <recommendedName>
        <fullName evidence="2">chitinase</fullName>
        <ecNumber evidence="2">3.2.1.14</ecNumber>
    </recommendedName>
</protein>
<keyword evidence="8" id="KW-0378">Hydrolase</keyword>
<dbReference type="Gene3D" id="2.60.40.10">
    <property type="entry name" value="Immunoglobulins"/>
    <property type="match status" value="1"/>
</dbReference>
<dbReference type="SUPFAM" id="SSF51445">
    <property type="entry name" value="(Trans)glycosidases"/>
    <property type="match status" value="1"/>
</dbReference>
<organism evidence="8 9">
    <name type="scientific">Streptomyces albipurpureus</name>
    <dbReference type="NCBI Taxonomy" id="2897419"/>
    <lineage>
        <taxon>Bacteria</taxon>
        <taxon>Bacillati</taxon>
        <taxon>Actinomycetota</taxon>
        <taxon>Actinomycetes</taxon>
        <taxon>Kitasatosporales</taxon>
        <taxon>Streptomycetaceae</taxon>
        <taxon>Streptomyces</taxon>
    </lineage>
</organism>
<dbReference type="InterPro" id="IPR011583">
    <property type="entry name" value="Chitinase_II/V-like_cat"/>
</dbReference>
<dbReference type="InterPro" id="IPR036116">
    <property type="entry name" value="FN3_sf"/>
</dbReference>
<feature type="domain" description="GH18" evidence="7">
    <location>
        <begin position="99"/>
        <end position="467"/>
    </location>
</feature>
<dbReference type="InterPro" id="IPR013783">
    <property type="entry name" value="Ig-like_fold"/>
</dbReference>
<dbReference type="PROSITE" id="PS51910">
    <property type="entry name" value="GH18_2"/>
    <property type="match status" value="1"/>
</dbReference>